<dbReference type="PATRIC" id="fig|345073.21.peg.3502"/>
<dbReference type="Proteomes" id="UP000000249">
    <property type="component" value="Chromosome 2"/>
</dbReference>
<dbReference type="EMBL" id="CP000626">
    <property type="protein sequence ID" value="ABQ18356.1"/>
    <property type="molecule type" value="Genomic_DNA"/>
</dbReference>
<dbReference type="AlphaFoldDB" id="A0A0H3ADB9"/>
<reference evidence="1 2" key="1">
    <citation type="submission" date="2007-03" db="EMBL/GenBank/DDBJ databases">
        <authorList>
            <person name="Heidelberg J."/>
        </authorList>
    </citation>
    <scope>NUCLEOTIDE SEQUENCE [LARGE SCALE GENOMIC DNA]</scope>
    <source>
        <strain evidence="2">ATCC 39541 / Classical Ogawa 395 / O395</strain>
    </source>
</reference>
<evidence type="ECO:0000313" key="2">
    <source>
        <dbReference type="Proteomes" id="UP000000249"/>
    </source>
</evidence>
<evidence type="ECO:0000313" key="1">
    <source>
        <dbReference type="EMBL" id="ABQ18356.1"/>
    </source>
</evidence>
<gene>
    <name evidence="1" type="ordered locus">VC0395_0487</name>
</gene>
<name>A0A0H3ADB9_VIBC3</name>
<accession>A0A0H3ADB9</accession>
<dbReference type="KEGG" id="vcr:VC395_A0770"/>
<protein>
    <submittedName>
        <fullName evidence="1">Uncharacterized protein</fullName>
    </submittedName>
</protein>
<organism evidence="1 2">
    <name type="scientific">Vibrio cholerae serotype O1 (strain ATCC 39541 / Classical Ogawa 395 / O395)</name>
    <dbReference type="NCBI Taxonomy" id="345073"/>
    <lineage>
        <taxon>Bacteria</taxon>
        <taxon>Pseudomonadati</taxon>
        <taxon>Pseudomonadota</taxon>
        <taxon>Gammaproteobacteria</taxon>
        <taxon>Vibrionales</taxon>
        <taxon>Vibrionaceae</taxon>
        <taxon>Vibrio</taxon>
    </lineage>
</organism>
<sequence>MMKQAKFIFYPSLKSDSNHKAIGYNPRALPELLNFAKLF</sequence>
<proteinExistence type="predicted"/>
<dbReference type="KEGG" id="vco:VC0395_0487"/>